<dbReference type="GO" id="GO:0016998">
    <property type="term" value="P:cell wall macromolecule catabolic process"/>
    <property type="evidence" value="ECO:0007669"/>
    <property type="project" value="InterPro"/>
</dbReference>
<dbReference type="PANTHER" id="PTHR34135:SF2">
    <property type="entry name" value="LYSOZYME"/>
    <property type="match status" value="1"/>
</dbReference>
<accession>A0A4Q1CJT5</accession>
<evidence type="ECO:0000256" key="3">
    <source>
        <dbReference type="ARBA" id="ARBA00023295"/>
    </source>
</evidence>
<keyword evidence="4" id="KW-0812">Transmembrane</keyword>
<gene>
    <name evidence="5" type="ORF">ESA94_10555</name>
</gene>
<organism evidence="5 6">
    <name type="scientific">Lacibacter luteus</name>
    <dbReference type="NCBI Taxonomy" id="2508719"/>
    <lineage>
        <taxon>Bacteria</taxon>
        <taxon>Pseudomonadati</taxon>
        <taxon>Bacteroidota</taxon>
        <taxon>Chitinophagia</taxon>
        <taxon>Chitinophagales</taxon>
        <taxon>Chitinophagaceae</taxon>
        <taxon>Lacibacter</taxon>
    </lineage>
</organism>
<dbReference type="PANTHER" id="PTHR34135">
    <property type="entry name" value="LYSOZYME"/>
    <property type="match status" value="1"/>
</dbReference>
<dbReference type="GO" id="GO:0003796">
    <property type="term" value="F:lysozyme activity"/>
    <property type="evidence" value="ECO:0007669"/>
    <property type="project" value="InterPro"/>
</dbReference>
<keyword evidence="3" id="KW-0326">Glycosidase</keyword>
<evidence type="ECO:0000256" key="4">
    <source>
        <dbReference type="SAM" id="Phobius"/>
    </source>
</evidence>
<dbReference type="PROSITE" id="PS51904">
    <property type="entry name" value="GLYCOSYL_HYDROL_F25_2"/>
    <property type="match status" value="1"/>
</dbReference>
<dbReference type="SUPFAM" id="SSF51445">
    <property type="entry name" value="(Trans)glycosidases"/>
    <property type="match status" value="1"/>
</dbReference>
<comment type="caution">
    <text evidence="5">The sequence shown here is derived from an EMBL/GenBank/DDBJ whole genome shotgun (WGS) entry which is preliminary data.</text>
</comment>
<reference evidence="5 6" key="1">
    <citation type="submission" date="2019-01" db="EMBL/GenBank/DDBJ databases">
        <title>Lacibacter sp. strain TTM-7.</title>
        <authorList>
            <person name="Chen W.-M."/>
        </authorList>
    </citation>
    <scope>NUCLEOTIDE SEQUENCE [LARGE SCALE GENOMIC DNA]</scope>
    <source>
        <strain evidence="5 6">TTM-7</strain>
    </source>
</reference>
<feature type="transmembrane region" description="Helical" evidence="4">
    <location>
        <begin position="12"/>
        <end position="33"/>
    </location>
</feature>
<dbReference type="Pfam" id="PF01183">
    <property type="entry name" value="Glyco_hydro_25"/>
    <property type="match status" value="1"/>
</dbReference>
<dbReference type="Proteomes" id="UP000290204">
    <property type="component" value="Unassembled WGS sequence"/>
</dbReference>
<dbReference type="InterPro" id="IPR018077">
    <property type="entry name" value="Glyco_hydro_fam25_subgr"/>
</dbReference>
<dbReference type="EMBL" id="SDHW01000002">
    <property type="protein sequence ID" value="RXK60889.1"/>
    <property type="molecule type" value="Genomic_DNA"/>
</dbReference>
<dbReference type="Gene3D" id="3.20.20.80">
    <property type="entry name" value="Glycosidases"/>
    <property type="match status" value="1"/>
</dbReference>
<dbReference type="CDD" id="cd06524">
    <property type="entry name" value="GH25_YegX-like"/>
    <property type="match status" value="1"/>
</dbReference>
<comment type="similarity">
    <text evidence="1">Belongs to the glycosyl hydrolase 25 family.</text>
</comment>
<dbReference type="RefSeq" id="WP_129130850.1">
    <property type="nucleotide sequence ID" value="NZ_SDHW01000002.1"/>
</dbReference>
<dbReference type="InterPro" id="IPR002053">
    <property type="entry name" value="Glyco_hydro_25"/>
</dbReference>
<dbReference type="OrthoDB" id="9798192at2"/>
<dbReference type="AlphaFoldDB" id="A0A4Q1CJT5"/>
<name>A0A4Q1CJT5_9BACT</name>
<dbReference type="SMART" id="SM00641">
    <property type="entry name" value="Glyco_25"/>
    <property type="match status" value="1"/>
</dbReference>
<keyword evidence="4" id="KW-0472">Membrane</keyword>
<dbReference type="GO" id="GO:0009253">
    <property type="term" value="P:peptidoglycan catabolic process"/>
    <property type="evidence" value="ECO:0007669"/>
    <property type="project" value="InterPro"/>
</dbReference>
<evidence type="ECO:0000256" key="2">
    <source>
        <dbReference type="ARBA" id="ARBA00022801"/>
    </source>
</evidence>
<keyword evidence="4" id="KW-1133">Transmembrane helix</keyword>
<proteinExistence type="inferred from homology"/>
<evidence type="ECO:0000313" key="6">
    <source>
        <dbReference type="Proteomes" id="UP000290204"/>
    </source>
</evidence>
<dbReference type="InterPro" id="IPR017853">
    <property type="entry name" value="GH"/>
</dbReference>
<sequence length="256" mass="29579">MARKKKKSLRFLPWIIILLVFLAGAFLYGRNWWLEWQAGKIRYREFGIEIPSNYVVHGIDVSRYQQTINWDAVKAMNVEGVQVGFAFIKATEGLIGTDFHFKRNWRNAKEAGVTRGAYHFFIATKDGTNQAKNFIQKVKLTPGDLPPVLDVEQTYGVSKTVLQQRVKAFLYAAELAYGIKPIIYTNADFYTKYLDGAFDEYPLWVAHYLRPVAPRIERNWHFWQHSESGRVNGIAGKVDFNVFNGDSTEFQQLLLK</sequence>
<evidence type="ECO:0000256" key="1">
    <source>
        <dbReference type="ARBA" id="ARBA00010646"/>
    </source>
</evidence>
<keyword evidence="2 5" id="KW-0378">Hydrolase</keyword>
<protein>
    <submittedName>
        <fullName evidence="5">Glycoside hydrolase family 25 protein</fullName>
    </submittedName>
</protein>
<evidence type="ECO:0000313" key="5">
    <source>
        <dbReference type="EMBL" id="RXK60889.1"/>
    </source>
</evidence>
<dbReference type="GO" id="GO:0016052">
    <property type="term" value="P:carbohydrate catabolic process"/>
    <property type="evidence" value="ECO:0007669"/>
    <property type="project" value="TreeGrafter"/>
</dbReference>
<keyword evidence="6" id="KW-1185">Reference proteome</keyword>